<organism evidence="1 2">
    <name type="scientific">Ixodes persulcatus</name>
    <name type="common">Taiga tick</name>
    <dbReference type="NCBI Taxonomy" id="34615"/>
    <lineage>
        <taxon>Eukaryota</taxon>
        <taxon>Metazoa</taxon>
        <taxon>Ecdysozoa</taxon>
        <taxon>Arthropoda</taxon>
        <taxon>Chelicerata</taxon>
        <taxon>Arachnida</taxon>
        <taxon>Acari</taxon>
        <taxon>Parasitiformes</taxon>
        <taxon>Ixodida</taxon>
        <taxon>Ixodoidea</taxon>
        <taxon>Ixodidae</taxon>
        <taxon>Ixodinae</taxon>
        <taxon>Ixodes</taxon>
    </lineage>
</organism>
<reference evidence="1 2" key="1">
    <citation type="journal article" date="2020" name="Cell">
        <title>Large-Scale Comparative Analyses of Tick Genomes Elucidate Their Genetic Diversity and Vector Capacities.</title>
        <authorList>
            <consortium name="Tick Genome and Microbiome Consortium (TIGMIC)"/>
            <person name="Jia N."/>
            <person name="Wang J."/>
            <person name="Shi W."/>
            <person name="Du L."/>
            <person name="Sun Y."/>
            <person name="Zhan W."/>
            <person name="Jiang J.F."/>
            <person name="Wang Q."/>
            <person name="Zhang B."/>
            <person name="Ji P."/>
            <person name="Bell-Sakyi L."/>
            <person name="Cui X.M."/>
            <person name="Yuan T.T."/>
            <person name="Jiang B.G."/>
            <person name="Yang W.F."/>
            <person name="Lam T.T."/>
            <person name="Chang Q.C."/>
            <person name="Ding S.J."/>
            <person name="Wang X.J."/>
            <person name="Zhu J.G."/>
            <person name="Ruan X.D."/>
            <person name="Zhao L."/>
            <person name="Wei J.T."/>
            <person name="Ye R.Z."/>
            <person name="Que T.C."/>
            <person name="Du C.H."/>
            <person name="Zhou Y.H."/>
            <person name="Cheng J.X."/>
            <person name="Dai P.F."/>
            <person name="Guo W.B."/>
            <person name="Han X.H."/>
            <person name="Huang E.J."/>
            <person name="Li L.F."/>
            <person name="Wei W."/>
            <person name="Gao Y.C."/>
            <person name="Liu J.Z."/>
            <person name="Shao H.Z."/>
            <person name="Wang X."/>
            <person name="Wang C.C."/>
            <person name="Yang T.C."/>
            <person name="Huo Q.B."/>
            <person name="Li W."/>
            <person name="Chen H.Y."/>
            <person name="Chen S.E."/>
            <person name="Zhou L.G."/>
            <person name="Ni X.B."/>
            <person name="Tian J.H."/>
            <person name="Sheng Y."/>
            <person name="Liu T."/>
            <person name="Pan Y.S."/>
            <person name="Xia L.Y."/>
            <person name="Li J."/>
            <person name="Zhao F."/>
            <person name="Cao W.C."/>
        </authorList>
    </citation>
    <scope>NUCLEOTIDE SEQUENCE [LARGE SCALE GENOMIC DNA]</scope>
    <source>
        <strain evidence="1">Iper-2018</strain>
    </source>
</reference>
<keyword evidence="2" id="KW-1185">Reference proteome</keyword>
<accession>A0AC60PWA6</accession>
<sequence length="171" mass="19147">MHRVQKTDAAAIYVVGKWLCVPFAMFHKAVGKISYPSNDYLGSLQWKHFGQYCDAMLLLMMGGVPWQVYFQRVLSCRTVEGAELLSYMAALGCLIMAVPSIIIGATAKAATGEDEMDYLCELKDGNTSLSIVNLTNFDIILKERQTVKRGDLVELQDTDELMISQRVVHYV</sequence>
<evidence type="ECO:0000313" key="2">
    <source>
        <dbReference type="Proteomes" id="UP000805193"/>
    </source>
</evidence>
<evidence type="ECO:0000313" key="1">
    <source>
        <dbReference type="EMBL" id="KAG0425312.1"/>
    </source>
</evidence>
<dbReference type="EMBL" id="JABSTQ010009859">
    <property type="protein sequence ID" value="KAG0425312.1"/>
    <property type="molecule type" value="Genomic_DNA"/>
</dbReference>
<proteinExistence type="predicted"/>
<name>A0AC60PWA6_IXOPE</name>
<comment type="caution">
    <text evidence="1">The sequence shown here is derived from an EMBL/GenBank/DDBJ whole genome shotgun (WGS) entry which is preliminary data.</text>
</comment>
<protein>
    <submittedName>
        <fullName evidence="1">Uncharacterized protein</fullName>
    </submittedName>
</protein>
<dbReference type="Proteomes" id="UP000805193">
    <property type="component" value="Unassembled WGS sequence"/>
</dbReference>
<gene>
    <name evidence="1" type="ORF">HPB47_027503</name>
</gene>